<proteinExistence type="predicted"/>
<dbReference type="AlphaFoldDB" id="A0A0G1JH83"/>
<dbReference type="Proteomes" id="UP000034069">
    <property type="component" value="Unassembled WGS sequence"/>
</dbReference>
<reference evidence="1 2" key="1">
    <citation type="journal article" date="2015" name="Nature">
        <title>rRNA introns, odd ribosomes, and small enigmatic genomes across a large radiation of phyla.</title>
        <authorList>
            <person name="Brown C.T."/>
            <person name="Hug L.A."/>
            <person name="Thomas B.C."/>
            <person name="Sharon I."/>
            <person name="Castelle C.J."/>
            <person name="Singh A."/>
            <person name="Wilkins M.J."/>
            <person name="Williams K.H."/>
            <person name="Banfield J.F."/>
        </authorList>
    </citation>
    <scope>NUCLEOTIDE SEQUENCE [LARGE SCALE GENOMIC DNA]</scope>
</reference>
<name>A0A0G1JH83_9BACT</name>
<gene>
    <name evidence="1" type="ORF">UW23_C0030G0003</name>
</gene>
<evidence type="ECO:0000313" key="2">
    <source>
        <dbReference type="Proteomes" id="UP000034069"/>
    </source>
</evidence>
<accession>A0A0G1JH83</accession>
<protein>
    <submittedName>
        <fullName evidence="1">Uncharacterized protein</fullName>
    </submittedName>
</protein>
<organism evidence="1 2">
    <name type="scientific">Candidatus Collierbacteria bacterium GW2011_GWA1_44_12</name>
    <dbReference type="NCBI Taxonomy" id="1618376"/>
    <lineage>
        <taxon>Bacteria</taxon>
        <taxon>Candidatus Collieribacteriota</taxon>
    </lineage>
</organism>
<dbReference type="EMBL" id="LCHN01000030">
    <property type="protein sequence ID" value="KKT34719.1"/>
    <property type="molecule type" value="Genomic_DNA"/>
</dbReference>
<sequence length="117" mass="14250">MTQEEDFYWLQLAVEDFTRRVWQRELSKFALDHEIGMPEETFIYSDYYIVINRTTEERISVSLIQQLPSEPVMVSLFYFIDYPQIPPEILHWNISESVEMLDDITELWTENLFVRKY</sequence>
<comment type="caution">
    <text evidence="1">The sequence shown here is derived from an EMBL/GenBank/DDBJ whole genome shotgun (WGS) entry which is preliminary data.</text>
</comment>
<evidence type="ECO:0000313" key="1">
    <source>
        <dbReference type="EMBL" id="KKT34719.1"/>
    </source>
</evidence>